<proteinExistence type="predicted"/>
<reference evidence="1 2" key="1">
    <citation type="submission" date="2019-06" db="EMBL/GenBank/DDBJ databases">
        <title>Sorghum-associated microbial communities from plants grown in Nebraska, USA.</title>
        <authorList>
            <person name="Schachtman D."/>
        </authorList>
    </citation>
    <scope>NUCLEOTIDE SEQUENCE [LARGE SCALE GENOMIC DNA]</scope>
    <source>
        <strain evidence="1 2">1225</strain>
    </source>
</reference>
<keyword evidence="2" id="KW-1185">Reference proteome</keyword>
<name>A0A561QW94_9HYPH</name>
<evidence type="ECO:0000313" key="1">
    <source>
        <dbReference type="EMBL" id="TWF54612.1"/>
    </source>
</evidence>
<comment type="caution">
    <text evidence="1">The sequence shown here is derived from an EMBL/GenBank/DDBJ whole genome shotgun (WGS) entry which is preliminary data.</text>
</comment>
<dbReference type="Proteomes" id="UP000320653">
    <property type="component" value="Unassembled WGS sequence"/>
</dbReference>
<protein>
    <submittedName>
        <fullName evidence="1">Uncharacterized protein YwqG</fullName>
    </submittedName>
</protein>
<gene>
    <name evidence="1" type="ORF">FHW37_103482</name>
</gene>
<dbReference type="AlphaFoldDB" id="A0A561QW94"/>
<dbReference type="Gene3D" id="2.30.320.10">
    <property type="entry name" value="YwqG-like"/>
    <property type="match status" value="1"/>
</dbReference>
<dbReference type="OrthoDB" id="8792814at2"/>
<dbReference type="EMBL" id="VIWP01000003">
    <property type="protein sequence ID" value="TWF54612.1"/>
    <property type="molecule type" value="Genomic_DNA"/>
</dbReference>
<dbReference type="RefSeq" id="WP_145637119.1">
    <property type="nucleotide sequence ID" value="NZ_VIWP01000003.1"/>
</dbReference>
<dbReference type="InterPro" id="IPR035948">
    <property type="entry name" value="YwqG-like_sf"/>
</dbReference>
<dbReference type="SUPFAM" id="SSF103032">
    <property type="entry name" value="Hypothetical protein YwqG"/>
    <property type="match status" value="1"/>
</dbReference>
<evidence type="ECO:0000313" key="2">
    <source>
        <dbReference type="Proteomes" id="UP000320653"/>
    </source>
</evidence>
<organism evidence="1 2">
    <name type="scientific">Neorhizobium alkalisoli</name>
    <dbReference type="NCBI Taxonomy" id="528178"/>
    <lineage>
        <taxon>Bacteria</taxon>
        <taxon>Pseudomonadati</taxon>
        <taxon>Pseudomonadota</taxon>
        <taxon>Alphaproteobacteria</taxon>
        <taxon>Hyphomicrobiales</taxon>
        <taxon>Rhizobiaceae</taxon>
        <taxon>Rhizobium/Agrobacterium group</taxon>
        <taxon>Neorhizobium</taxon>
    </lineage>
</organism>
<accession>A0A561QW94</accession>
<sequence length="268" mass="30421">MDVVTRLKQMFGIRERDEKAPVREDRPPTVAETQTALETVRQLAKPAIFGEIGGEKPDKENRARSWWGANFLAAENETIPVCTRSGRPLHPLVQIRIDELPQIPPLLSGMALMTIWIDPEEVPLHDAIDGQGFAIRTYPSLDNLVPIGPGYRETEIFPSFPLLWRAVVDEQPSWEDTAFKIPDSVARSDDMDWFFDSRFVRETEPYRMVCPVKLGGWPTWIQGADWPKEAKFCLQIDSTEKGRFGVGDGGSIYLFRTPAGWALRADFF</sequence>